<dbReference type="PATRIC" id="fig|1347342.6.peg.3448"/>
<proteinExistence type="predicted"/>
<dbReference type="eggNOG" id="ENOG5033JRC">
    <property type="taxonomic scope" value="Bacteria"/>
</dbReference>
<reference evidence="1 2" key="1">
    <citation type="journal article" date="2013" name="Appl. Environ. Microbiol.">
        <title>The genome of the alga-associated marine flavobacterium Formosa agariphila KMM 3901T reveals a broad potential for degradation of algal polysaccharides.</title>
        <authorList>
            <person name="Mann A.J."/>
            <person name="Hahnke R.L."/>
            <person name="Huang S."/>
            <person name="Werner J."/>
            <person name="Xing P."/>
            <person name="Barbeyron T."/>
            <person name="Huettel B."/>
            <person name="Stueber K."/>
            <person name="Reinhardt R."/>
            <person name="Harder J."/>
            <person name="Gloeckner F.O."/>
            <person name="Amann R.I."/>
            <person name="Teeling H."/>
        </authorList>
    </citation>
    <scope>NUCLEOTIDE SEQUENCE [LARGE SCALE GENOMIC DNA]</scope>
    <source>
        <strain evidence="2">DSM 15362 / KCTC 12365 / LMG 23005 / KMM 3901</strain>
    </source>
</reference>
<dbReference type="STRING" id="1347342.BN863_34190"/>
<evidence type="ECO:0000313" key="1">
    <source>
        <dbReference type="EMBL" id="CDF81131.1"/>
    </source>
</evidence>
<sequence length="53" mass="6126">MTYLSPEIEAWSKDSNTKSLVRLGKSCGIFQDCNANEDRSIHHQQEKNRIKSM</sequence>
<protein>
    <submittedName>
        <fullName evidence="1">Uncharacterized protein</fullName>
    </submittedName>
</protein>
<name>T2KRN9_FORAG</name>
<dbReference type="RefSeq" id="WP_206778062.1">
    <property type="nucleotide sequence ID" value="NZ_HG315671.1"/>
</dbReference>
<keyword evidence="2" id="KW-1185">Reference proteome</keyword>
<dbReference type="HOGENOM" id="CLU_3061790_0_0_10"/>
<organism evidence="1 2">
    <name type="scientific">Formosa agariphila (strain DSM 15362 / KCTC 12365 / LMG 23005 / KMM 3901 / M-2Alg 35-1)</name>
    <dbReference type="NCBI Taxonomy" id="1347342"/>
    <lineage>
        <taxon>Bacteria</taxon>
        <taxon>Pseudomonadati</taxon>
        <taxon>Bacteroidota</taxon>
        <taxon>Flavobacteriia</taxon>
        <taxon>Flavobacteriales</taxon>
        <taxon>Flavobacteriaceae</taxon>
        <taxon>Formosa</taxon>
    </lineage>
</organism>
<accession>T2KRN9</accession>
<dbReference type="EMBL" id="HG315671">
    <property type="protein sequence ID" value="CDF81131.1"/>
    <property type="molecule type" value="Genomic_DNA"/>
</dbReference>
<dbReference type="Proteomes" id="UP000016160">
    <property type="component" value="Chromosome"/>
</dbReference>
<gene>
    <name evidence="1" type="ORF">BN863_34190</name>
</gene>
<dbReference type="AlphaFoldDB" id="T2KRN9"/>
<evidence type="ECO:0000313" key="2">
    <source>
        <dbReference type="Proteomes" id="UP000016160"/>
    </source>
</evidence>